<reference evidence="1 2" key="1">
    <citation type="submission" date="2017-03" db="EMBL/GenBank/DDBJ databases">
        <authorList>
            <person name="Afonso C.L."/>
            <person name="Miller P.J."/>
            <person name="Scott M.A."/>
            <person name="Spackman E."/>
            <person name="Goraichik I."/>
            <person name="Dimitrov K.M."/>
            <person name="Suarez D.L."/>
            <person name="Swayne D.E."/>
        </authorList>
    </citation>
    <scope>NUCLEOTIDE SEQUENCE [LARGE SCALE GENOMIC DNA]</scope>
    <source>
        <strain evidence="1 2">CECT 7745</strain>
    </source>
</reference>
<sequence length="332" mass="37281">MAQRIIMIHGRSTKPAKQRLAMFQRQALLQGLERVNPAKAKKVADGAVEIDFVYYGDISNRILAVKSDTHAKRLTETDPHSDNAPCLPDVGFADAIDALGAIRRFDKRAYRKILKENDDLRFMDDAARAVSTIAAITTATFLNTVGIKLATADMGAYLMRRSVGSKVRERLQTPLRRALKRGDDICLISHSMGCIVAYDVLWKFSRMSEYADVRENGNRISQWLTLGCPLGEAGVKANLYDGHERAHDDGTDKHPKNIVKHWHNTAAVDDFISHDTTMKDDYKAMTKFDYVDSITDKRIYNCYAMGGKANPHKFYGYLAHPIVANDVASWIK</sequence>
<organism evidence="1 2">
    <name type="scientific">Roseovarius aestuarii</name>
    <dbReference type="NCBI Taxonomy" id="475083"/>
    <lineage>
        <taxon>Bacteria</taxon>
        <taxon>Pseudomonadati</taxon>
        <taxon>Pseudomonadota</taxon>
        <taxon>Alphaproteobacteria</taxon>
        <taxon>Rhodobacterales</taxon>
        <taxon>Roseobacteraceae</taxon>
        <taxon>Roseovarius</taxon>
    </lineage>
</organism>
<dbReference type="AlphaFoldDB" id="A0A1X7BPP9"/>
<evidence type="ECO:0000313" key="2">
    <source>
        <dbReference type="Proteomes" id="UP000193224"/>
    </source>
</evidence>
<dbReference type="Proteomes" id="UP000193224">
    <property type="component" value="Unassembled WGS sequence"/>
</dbReference>
<evidence type="ECO:0008006" key="3">
    <source>
        <dbReference type="Google" id="ProtNLM"/>
    </source>
</evidence>
<dbReference type="EMBL" id="FWXB01000003">
    <property type="protein sequence ID" value="SMC11504.1"/>
    <property type="molecule type" value="Genomic_DNA"/>
</dbReference>
<name>A0A1X7BPP9_9RHOB</name>
<dbReference type="RefSeq" id="WP_085799443.1">
    <property type="nucleotide sequence ID" value="NZ_FWXB01000003.1"/>
</dbReference>
<dbReference type="OrthoDB" id="980024at2"/>
<gene>
    <name evidence="1" type="ORF">ROA7745_01317</name>
</gene>
<evidence type="ECO:0000313" key="1">
    <source>
        <dbReference type="EMBL" id="SMC11504.1"/>
    </source>
</evidence>
<proteinExistence type="predicted"/>
<accession>A0A1X7BPP9</accession>
<protein>
    <recommendedName>
        <fullName evidence="3">Alpha/beta hydrolase family protein</fullName>
    </recommendedName>
</protein>
<keyword evidence="2" id="KW-1185">Reference proteome</keyword>